<evidence type="ECO:0000313" key="2">
    <source>
        <dbReference type="Proteomes" id="UP001062846"/>
    </source>
</evidence>
<proteinExistence type="predicted"/>
<name>A0ACC0LU75_RHOML</name>
<sequence>MGAGRDESSEMEIDLSLKLDTQKDDSSKADDDQQVSNDPNPKQAENNKEGEAEEEVLEDDASVDMSLQENSNTEEVSVLQMEMNKMKEENKMLRKAVDQAMKNYYDLQMKIAAIQQNNKKKDPKFFLSLNGNDNIEEANRSPRTLDMNSQTPSTPSQEDDPRESELGLSLGIQISARQDQEIRAEDHSNKEESKELEAERFSQSNKLHRSELAGVTNVASPPNRKARVSVRARCQTATVQRCLEDMSILITTYEGTHNHPLPVGATAMASTTSTAAASFMLVDSSSPLSNGMSNASFNQLPTFPYHTPHMMNPISPYTTSIRNLNPNDPSKGIVLDLTNNNPCDTPQFHAAAAAAGSSSSATQLGFPWMFNKPSNHMGSYAAANGLFGNSRGAGDQGGWRSGGEESMSLAENVSAIASDPKFRVAVAAAISSLISKETLAGNHPAAGPSLGAKDGEGGSSGGNNWVLESFSANGKRKGSSP</sequence>
<reference evidence="1" key="1">
    <citation type="submission" date="2022-02" db="EMBL/GenBank/DDBJ databases">
        <title>Plant Genome Project.</title>
        <authorList>
            <person name="Zhang R.-G."/>
        </authorList>
    </citation>
    <scope>NUCLEOTIDE SEQUENCE</scope>
    <source>
        <strain evidence="1">AT1</strain>
    </source>
</reference>
<comment type="caution">
    <text evidence="1">The sequence shown here is derived from an EMBL/GenBank/DDBJ whole genome shotgun (WGS) entry which is preliminary data.</text>
</comment>
<dbReference type="EMBL" id="CM046398">
    <property type="protein sequence ID" value="KAI8532200.1"/>
    <property type="molecule type" value="Genomic_DNA"/>
</dbReference>
<protein>
    <submittedName>
        <fullName evidence="1">Uncharacterized protein</fullName>
    </submittedName>
</protein>
<keyword evidence="2" id="KW-1185">Reference proteome</keyword>
<accession>A0ACC0LU75</accession>
<organism evidence="1 2">
    <name type="scientific">Rhododendron molle</name>
    <name type="common">Chinese azalea</name>
    <name type="synonym">Azalea mollis</name>
    <dbReference type="NCBI Taxonomy" id="49168"/>
    <lineage>
        <taxon>Eukaryota</taxon>
        <taxon>Viridiplantae</taxon>
        <taxon>Streptophyta</taxon>
        <taxon>Embryophyta</taxon>
        <taxon>Tracheophyta</taxon>
        <taxon>Spermatophyta</taxon>
        <taxon>Magnoliopsida</taxon>
        <taxon>eudicotyledons</taxon>
        <taxon>Gunneridae</taxon>
        <taxon>Pentapetalae</taxon>
        <taxon>asterids</taxon>
        <taxon>Ericales</taxon>
        <taxon>Ericaceae</taxon>
        <taxon>Ericoideae</taxon>
        <taxon>Rhodoreae</taxon>
        <taxon>Rhododendron</taxon>
    </lineage>
</organism>
<evidence type="ECO:0000313" key="1">
    <source>
        <dbReference type="EMBL" id="KAI8532200.1"/>
    </source>
</evidence>
<dbReference type="Proteomes" id="UP001062846">
    <property type="component" value="Chromosome 11"/>
</dbReference>
<gene>
    <name evidence="1" type="ORF">RHMOL_Rhmol11G0194700</name>
</gene>